<reference evidence="2" key="1">
    <citation type="submission" date="2021-03" db="EMBL/GenBank/DDBJ databases">
        <title>Whole genome sequence of Lactobacillus gasseri HL75.</title>
        <authorList>
            <person name="Kim J.-M."/>
            <person name="Chung S.H."/>
            <person name="Kim J.-S."/>
        </authorList>
    </citation>
    <scope>NUCLEOTIDE SEQUENCE</scope>
    <source>
        <strain evidence="2">HL75</strain>
    </source>
</reference>
<evidence type="ECO:0000313" key="3">
    <source>
        <dbReference type="Proteomes" id="UP000663932"/>
    </source>
</evidence>
<dbReference type="Pfam" id="PF08878">
    <property type="entry name" value="HamA"/>
    <property type="match status" value="1"/>
</dbReference>
<dbReference type="RefSeq" id="WP_207991339.1">
    <property type="nucleotide sequence ID" value="NZ_CP071801.1"/>
</dbReference>
<gene>
    <name evidence="2" type="ORF">J3E67_001450</name>
</gene>
<evidence type="ECO:0000259" key="1">
    <source>
        <dbReference type="Pfam" id="PF08878"/>
    </source>
</evidence>
<evidence type="ECO:0000313" key="2">
    <source>
        <dbReference type="EMBL" id="QTD67071.1"/>
    </source>
</evidence>
<protein>
    <submittedName>
        <fullName evidence="2">DUF1837 domain-containing protein</fullName>
    </submittedName>
</protein>
<organism evidence="2 3">
    <name type="scientific">Lactobacillus gasseri</name>
    <dbReference type="NCBI Taxonomy" id="1596"/>
    <lineage>
        <taxon>Bacteria</taxon>
        <taxon>Bacillati</taxon>
        <taxon>Bacillota</taxon>
        <taxon>Bacilli</taxon>
        <taxon>Lactobacillales</taxon>
        <taxon>Lactobacillaceae</taxon>
        <taxon>Lactobacillus</taxon>
    </lineage>
</organism>
<dbReference type="InterPro" id="IPR014976">
    <property type="entry name" value="AbpA_HamA_C"/>
</dbReference>
<accession>A0A8A4UYS9</accession>
<proteinExistence type="predicted"/>
<name>A0A8A4UYS9_LACGS</name>
<feature type="domain" description="Anti-bacteriophage protein A/HamA C-terminal" evidence="1">
    <location>
        <begin position="162"/>
        <end position="434"/>
    </location>
</feature>
<sequence>MTQIANFAYIVNLLNPYLPDAKGSSVEETTRLLLNHATNNQIKDYSNASVNNFAVNGLTRRVAKSVLGYINKEKSPLSGYLSHIGDDQLTLIASKIKNDGISKDVYRGVVPSYIERWFIEDLERTANRKNKRKQKKPTDKKSERTEVLSKTVSDKEFSTVFNEIAVEKVPTSLNQNAIHAFILKPELFPFSYKKLEKLVMLNITNYAVARGVERDEVTGYKVGQLLRNYAKSGIPQNLLGEVLTYVFLEHVENARKLYTRAEISNYSKTINSEGIYLRNGEGILQLILGASQLNDNLQDAVNSLASKLKAFRNNKSDELIISTDLIDESILDAQYSDEDSKKILQILLPEENNVDEIASYGLFIGYRFKPNENLDKCTSKEAKNICKQTVKDDLKQVISQLSKEIQSNKWQKSSFYVYMLPFMSAEKDGDRIMSNIIGGYDYGGTK</sequence>
<dbReference type="EMBL" id="CP071801">
    <property type="protein sequence ID" value="QTD67071.1"/>
    <property type="molecule type" value="Genomic_DNA"/>
</dbReference>
<dbReference type="AlphaFoldDB" id="A0A8A4UYS9"/>
<dbReference type="Proteomes" id="UP000663932">
    <property type="component" value="Chromosome"/>
</dbReference>